<organism evidence="1 2">
    <name type="scientific">Kingdonia uniflora</name>
    <dbReference type="NCBI Taxonomy" id="39325"/>
    <lineage>
        <taxon>Eukaryota</taxon>
        <taxon>Viridiplantae</taxon>
        <taxon>Streptophyta</taxon>
        <taxon>Embryophyta</taxon>
        <taxon>Tracheophyta</taxon>
        <taxon>Spermatophyta</taxon>
        <taxon>Magnoliopsida</taxon>
        <taxon>Ranunculales</taxon>
        <taxon>Circaeasteraceae</taxon>
        <taxon>Kingdonia</taxon>
    </lineage>
</organism>
<evidence type="ECO:0000313" key="2">
    <source>
        <dbReference type="Proteomes" id="UP000541444"/>
    </source>
</evidence>
<proteinExistence type="predicted"/>
<dbReference type="EMBL" id="JACGCM010001055">
    <property type="protein sequence ID" value="KAF6162331.1"/>
    <property type="molecule type" value="Genomic_DNA"/>
</dbReference>
<name>A0A7J7N559_9MAGN</name>
<reference evidence="1 2" key="1">
    <citation type="journal article" date="2020" name="IScience">
        <title>Genome Sequencing of the Endangered Kingdonia uniflora (Circaeasteraceae, Ranunculales) Reveals Potential Mechanisms of Evolutionary Specialization.</title>
        <authorList>
            <person name="Sun Y."/>
            <person name="Deng T."/>
            <person name="Zhang A."/>
            <person name="Moore M.J."/>
            <person name="Landis J.B."/>
            <person name="Lin N."/>
            <person name="Zhang H."/>
            <person name="Zhang X."/>
            <person name="Huang J."/>
            <person name="Zhang X."/>
            <person name="Sun H."/>
            <person name="Wang H."/>
        </authorList>
    </citation>
    <scope>NUCLEOTIDE SEQUENCE [LARGE SCALE GENOMIC DNA]</scope>
    <source>
        <strain evidence="1">TB1705</strain>
        <tissue evidence="1">Leaf</tissue>
    </source>
</reference>
<evidence type="ECO:0000313" key="1">
    <source>
        <dbReference type="EMBL" id="KAF6162331.1"/>
    </source>
</evidence>
<dbReference type="AlphaFoldDB" id="A0A7J7N559"/>
<dbReference type="Proteomes" id="UP000541444">
    <property type="component" value="Unassembled WGS sequence"/>
</dbReference>
<protein>
    <submittedName>
        <fullName evidence="1">Uncharacterized protein</fullName>
    </submittedName>
</protein>
<accession>A0A7J7N559</accession>
<keyword evidence="2" id="KW-1185">Reference proteome</keyword>
<comment type="caution">
    <text evidence="1">The sequence shown here is derived from an EMBL/GenBank/DDBJ whole genome shotgun (WGS) entry which is preliminary data.</text>
</comment>
<gene>
    <name evidence="1" type="ORF">GIB67_008460</name>
</gene>
<sequence length="69" mass="7864">MLSFKKYQPTGNVSRCSCGRPFTLGVKEGSAPSLRGHKKDGFDDVFSFAYCPPRFQVSDYPSKQEKKYY</sequence>